<evidence type="ECO:0000256" key="1">
    <source>
        <dbReference type="ARBA" id="ARBA00004239"/>
    </source>
</evidence>
<dbReference type="GO" id="GO:0005576">
    <property type="term" value="C:extracellular region"/>
    <property type="evidence" value="ECO:0007669"/>
    <property type="project" value="UniProtKB-SubCell"/>
</dbReference>
<protein>
    <submittedName>
        <fullName evidence="7">21 kDa protein</fullName>
    </submittedName>
</protein>
<dbReference type="PANTHER" id="PTHR31080:SF87">
    <property type="entry name" value="PECTINESTERASE INHIBITOR 7"/>
    <property type="match status" value="1"/>
</dbReference>
<name>A0A2I0WPD9_9ASPA</name>
<dbReference type="InterPro" id="IPR006501">
    <property type="entry name" value="Pectinesterase_inhib_dom"/>
</dbReference>
<dbReference type="Pfam" id="PF04043">
    <property type="entry name" value="PMEI"/>
    <property type="match status" value="1"/>
</dbReference>
<reference evidence="7 8" key="2">
    <citation type="journal article" date="2017" name="Nature">
        <title>The Apostasia genome and the evolution of orchids.</title>
        <authorList>
            <person name="Zhang G.Q."/>
            <person name="Liu K.W."/>
            <person name="Li Z."/>
            <person name="Lohaus R."/>
            <person name="Hsiao Y.Y."/>
            <person name="Niu S.C."/>
            <person name="Wang J.Y."/>
            <person name="Lin Y.C."/>
            <person name="Xu Q."/>
            <person name="Chen L.J."/>
            <person name="Yoshida K."/>
            <person name="Fujiwara S."/>
            <person name="Wang Z.W."/>
            <person name="Zhang Y.Q."/>
            <person name="Mitsuda N."/>
            <person name="Wang M."/>
            <person name="Liu G.H."/>
            <person name="Pecoraro L."/>
            <person name="Huang H.X."/>
            <person name="Xiao X.J."/>
            <person name="Lin M."/>
            <person name="Wu X.Y."/>
            <person name="Wu W.L."/>
            <person name="Chen Y.Y."/>
            <person name="Chang S.B."/>
            <person name="Sakamoto S."/>
            <person name="Ohme-Takagi M."/>
            <person name="Yagi M."/>
            <person name="Zeng S.J."/>
            <person name="Shen C.Y."/>
            <person name="Yeh C.M."/>
            <person name="Luo Y.B."/>
            <person name="Tsai W.C."/>
            <person name="Van de Peer Y."/>
            <person name="Liu Z.J."/>
        </authorList>
    </citation>
    <scope>NUCLEOTIDE SEQUENCE [LARGE SCALE GENOMIC DNA]</scope>
    <source>
        <tissue evidence="7">The whole plant</tissue>
    </source>
</reference>
<proteinExistence type="inferred from homology"/>
<dbReference type="CDD" id="cd15798">
    <property type="entry name" value="PMEI-like_3"/>
    <property type="match status" value="1"/>
</dbReference>
<dbReference type="EMBL" id="KZ502493">
    <property type="protein sequence ID" value="PKU77508.1"/>
    <property type="molecule type" value="Genomic_DNA"/>
</dbReference>
<keyword evidence="2" id="KW-0964">Secreted</keyword>
<dbReference type="SUPFAM" id="SSF101148">
    <property type="entry name" value="Plant invertase/pectin methylesterase inhibitor"/>
    <property type="match status" value="1"/>
</dbReference>
<evidence type="ECO:0000256" key="2">
    <source>
        <dbReference type="ARBA" id="ARBA00022525"/>
    </source>
</evidence>
<dbReference type="SMART" id="SM00856">
    <property type="entry name" value="PMEI"/>
    <property type="match status" value="1"/>
</dbReference>
<dbReference type="NCBIfam" id="TIGR01614">
    <property type="entry name" value="PME_inhib"/>
    <property type="match status" value="1"/>
</dbReference>
<sequence length="203" mass="22117">MQRSEVLALAAAAATAITIALSFSTAAAAPVEYIRSSCKVTRYPDLCEKCLLNYTPAIQRRSPRQLAHAALKVSADRAFAASAFVHRMSATPKSSTDRRTRDGGAVRDCVETIDDSVDRLQRSVKEMEHMGRYGSISFGWHLSNVQTWVSAAMTDQSTCLDGLSQDKSAAAAAARVEIHRRIVHVTRLTSNALALINRLDPNN</sequence>
<keyword evidence="4" id="KW-1015">Disulfide bond</keyword>
<evidence type="ECO:0000256" key="5">
    <source>
        <dbReference type="ARBA" id="ARBA00038471"/>
    </source>
</evidence>
<organism evidence="7 8">
    <name type="scientific">Dendrobium catenatum</name>
    <dbReference type="NCBI Taxonomy" id="906689"/>
    <lineage>
        <taxon>Eukaryota</taxon>
        <taxon>Viridiplantae</taxon>
        <taxon>Streptophyta</taxon>
        <taxon>Embryophyta</taxon>
        <taxon>Tracheophyta</taxon>
        <taxon>Spermatophyta</taxon>
        <taxon>Magnoliopsida</taxon>
        <taxon>Liliopsida</taxon>
        <taxon>Asparagales</taxon>
        <taxon>Orchidaceae</taxon>
        <taxon>Epidendroideae</taxon>
        <taxon>Malaxideae</taxon>
        <taxon>Dendrobiinae</taxon>
        <taxon>Dendrobium</taxon>
    </lineage>
</organism>
<dbReference type="PANTHER" id="PTHR31080">
    <property type="entry name" value="PECTINESTERASE INHIBITOR-LIKE"/>
    <property type="match status" value="1"/>
</dbReference>
<evidence type="ECO:0000256" key="3">
    <source>
        <dbReference type="ARBA" id="ARBA00022729"/>
    </source>
</evidence>
<keyword evidence="3" id="KW-0732">Signal</keyword>
<gene>
    <name evidence="7" type="ORF">MA16_Dca018003</name>
</gene>
<evidence type="ECO:0000313" key="8">
    <source>
        <dbReference type="Proteomes" id="UP000233837"/>
    </source>
</evidence>
<dbReference type="InterPro" id="IPR035513">
    <property type="entry name" value="Invertase/methylesterase_inhib"/>
</dbReference>
<feature type="domain" description="Pectinesterase inhibitor" evidence="6">
    <location>
        <begin position="29"/>
        <end position="195"/>
    </location>
</feature>
<keyword evidence="8" id="KW-1185">Reference proteome</keyword>
<dbReference type="InterPro" id="IPR051955">
    <property type="entry name" value="PME_Inhibitor"/>
</dbReference>
<evidence type="ECO:0000313" key="7">
    <source>
        <dbReference type="EMBL" id="PKU77508.1"/>
    </source>
</evidence>
<evidence type="ECO:0000256" key="4">
    <source>
        <dbReference type="ARBA" id="ARBA00023157"/>
    </source>
</evidence>
<comment type="similarity">
    <text evidence="5">Belongs to the PMEI family.</text>
</comment>
<evidence type="ECO:0000259" key="6">
    <source>
        <dbReference type="SMART" id="SM00856"/>
    </source>
</evidence>
<dbReference type="Proteomes" id="UP000233837">
    <property type="component" value="Unassembled WGS sequence"/>
</dbReference>
<dbReference type="FunFam" id="1.20.140.40:FF:000006">
    <property type="entry name" value="Pectinesterase inhibitor 3"/>
    <property type="match status" value="1"/>
</dbReference>
<accession>A0A2I0WPD9</accession>
<dbReference type="GO" id="GO:0004857">
    <property type="term" value="F:enzyme inhibitor activity"/>
    <property type="evidence" value="ECO:0007669"/>
    <property type="project" value="InterPro"/>
</dbReference>
<dbReference type="OrthoDB" id="1430376at2759"/>
<dbReference type="AlphaFoldDB" id="A0A2I0WPD9"/>
<dbReference type="Gene3D" id="1.20.140.40">
    <property type="entry name" value="Invertase/pectin methylesterase inhibitor family protein"/>
    <property type="match status" value="1"/>
</dbReference>
<comment type="subcellular location">
    <subcellularLocation>
        <location evidence="1">Secreted</location>
        <location evidence="1">Extracellular space</location>
    </subcellularLocation>
</comment>
<reference evidence="7 8" key="1">
    <citation type="journal article" date="2016" name="Sci. Rep.">
        <title>The Dendrobium catenatum Lindl. genome sequence provides insights into polysaccharide synthase, floral development and adaptive evolution.</title>
        <authorList>
            <person name="Zhang G.Q."/>
            <person name="Xu Q."/>
            <person name="Bian C."/>
            <person name="Tsai W.C."/>
            <person name="Yeh C.M."/>
            <person name="Liu K.W."/>
            <person name="Yoshida K."/>
            <person name="Zhang L.S."/>
            <person name="Chang S.B."/>
            <person name="Chen F."/>
            <person name="Shi Y."/>
            <person name="Su Y.Y."/>
            <person name="Zhang Y.Q."/>
            <person name="Chen L.J."/>
            <person name="Yin Y."/>
            <person name="Lin M."/>
            <person name="Huang H."/>
            <person name="Deng H."/>
            <person name="Wang Z.W."/>
            <person name="Zhu S.L."/>
            <person name="Zhao X."/>
            <person name="Deng C."/>
            <person name="Niu S.C."/>
            <person name="Huang J."/>
            <person name="Wang M."/>
            <person name="Liu G.H."/>
            <person name="Yang H.J."/>
            <person name="Xiao X.J."/>
            <person name="Hsiao Y.Y."/>
            <person name="Wu W.L."/>
            <person name="Chen Y.Y."/>
            <person name="Mitsuda N."/>
            <person name="Ohme-Takagi M."/>
            <person name="Luo Y.B."/>
            <person name="Van de Peer Y."/>
            <person name="Liu Z.J."/>
        </authorList>
    </citation>
    <scope>NUCLEOTIDE SEQUENCE [LARGE SCALE GENOMIC DNA]</scope>
    <source>
        <tissue evidence="7">The whole plant</tissue>
    </source>
</reference>